<evidence type="ECO:0000313" key="2">
    <source>
        <dbReference type="EMBL" id="PLW45997.1"/>
    </source>
</evidence>
<feature type="region of interest" description="Disordered" evidence="1">
    <location>
        <begin position="1"/>
        <end position="320"/>
    </location>
</feature>
<reference evidence="2 3" key="1">
    <citation type="submission" date="2017-11" db="EMBL/GenBank/DDBJ databases">
        <title>De novo assembly and phasing of dikaryotic genomes from two isolates of Puccinia coronata f. sp. avenae, the causal agent of oat crown rust.</title>
        <authorList>
            <person name="Miller M.E."/>
            <person name="Zhang Y."/>
            <person name="Omidvar V."/>
            <person name="Sperschneider J."/>
            <person name="Schwessinger B."/>
            <person name="Raley C."/>
            <person name="Palmer J.M."/>
            <person name="Garnica D."/>
            <person name="Upadhyaya N."/>
            <person name="Rathjen J."/>
            <person name="Taylor J.M."/>
            <person name="Park R.F."/>
            <person name="Dodds P.N."/>
            <person name="Hirsch C.D."/>
            <person name="Kianian S.F."/>
            <person name="Figueroa M."/>
        </authorList>
    </citation>
    <scope>NUCLEOTIDE SEQUENCE [LARGE SCALE GENOMIC DNA]</scope>
    <source>
        <strain evidence="2">12SD80</strain>
    </source>
</reference>
<gene>
    <name evidence="2" type="ORF">PCASD_03532</name>
</gene>
<feature type="compositionally biased region" description="Polar residues" evidence="1">
    <location>
        <begin position="222"/>
        <end position="247"/>
    </location>
</feature>
<protein>
    <submittedName>
        <fullName evidence="2">Uncharacterized protein</fullName>
    </submittedName>
</protein>
<feature type="compositionally biased region" description="Low complexity" evidence="1">
    <location>
        <begin position="280"/>
        <end position="307"/>
    </location>
</feature>
<accession>A0A2N5V7M7</accession>
<dbReference type="Proteomes" id="UP000235392">
    <property type="component" value="Unassembled WGS sequence"/>
</dbReference>
<dbReference type="EMBL" id="PGCI01000043">
    <property type="protein sequence ID" value="PLW45997.1"/>
    <property type="molecule type" value="Genomic_DNA"/>
</dbReference>
<feature type="region of interest" description="Disordered" evidence="1">
    <location>
        <begin position="349"/>
        <end position="380"/>
    </location>
</feature>
<dbReference type="AlphaFoldDB" id="A0A2N5V7M7"/>
<feature type="region of interest" description="Disordered" evidence="1">
    <location>
        <begin position="449"/>
        <end position="496"/>
    </location>
</feature>
<feature type="compositionally biased region" description="Pro residues" evidence="1">
    <location>
        <begin position="263"/>
        <end position="279"/>
    </location>
</feature>
<sequence length="496" mass="52431">MPAKITFVRHATMGKKEVPAKKGSKSSSDADPVSEVPAKEGGESSSDSNPVSEDVQGQAGAFGKKAQSPKGPSQSNRPGSPSYRDSLMAGATPKGQRPSQNYLDASPVLRGHTQSPEGSYRRAPTPLVPPTPRNMETSHILCPPSEDTPDQLPSAQPSKRPKAATTKPTTIVSRPLTRNFSKGSLPVTKADSHQTPGSKKITSAPSTRKASSSKTVPHGTPVVSTSAQVTPQTPGQSIRPNPKSSHASGWIIGGKRILVCPQSTPPTQLPPPPAQPQSPPAALQSQILAQSPLAPALSPSASVHSSPNQHPVEEGTLVTRDGHVATNQVVRKMWRDNLLGDCFEDSQGEEGAAIPAGPSVHNGKGKALEKANTPPLEDEQKKEVEMEALLALEKNYEEATALMEGVLLEAEAVLGKGNVVRRHQKTWGTAGSVIKKTLDQWDYSIKKSQQEKTPMVQIGDLIFPDSPTASRPQPSRSQSAKRPAPSSKAPPAPKKA</sequence>
<feature type="compositionally biased region" description="Polar residues" evidence="1">
    <location>
        <begin position="70"/>
        <end position="79"/>
    </location>
</feature>
<proteinExistence type="predicted"/>
<feature type="compositionally biased region" description="Low complexity" evidence="1">
    <location>
        <begin position="474"/>
        <end position="487"/>
    </location>
</feature>
<organism evidence="2 3">
    <name type="scientific">Puccinia coronata f. sp. avenae</name>
    <dbReference type="NCBI Taxonomy" id="200324"/>
    <lineage>
        <taxon>Eukaryota</taxon>
        <taxon>Fungi</taxon>
        <taxon>Dikarya</taxon>
        <taxon>Basidiomycota</taxon>
        <taxon>Pucciniomycotina</taxon>
        <taxon>Pucciniomycetes</taxon>
        <taxon>Pucciniales</taxon>
        <taxon>Pucciniaceae</taxon>
        <taxon>Puccinia</taxon>
    </lineage>
</organism>
<evidence type="ECO:0000313" key="3">
    <source>
        <dbReference type="Proteomes" id="UP000235392"/>
    </source>
</evidence>
<comment type="caution">
    <text evidence="2">The sequence shown here is derived from an EMBL/GenBank/DDBJ whole genome shotgun (WGS) entry which is preliminary data.</text>
</comment>
<feature type="compositionally biased region" description="Polar residues" evidence="1">
    <location>
        <begin position="193"/>
        <end position="215"/>
    </location>
</feature>
<name>A0A2N5V7M7_9BASI</name>
<evidence type="ECO:0000256" key="1">
    <source>
        <dbReference type="SAM" id="MobiDB-lite"/>
    </source>
</evidence>